<dbReference type="HAMAP" id="MF_01987">
    <property type="entry name" value="Ribokinase"/>
    <property type="match status" value="1"/>
</dbReference>
<dbReference type="Pfam" id="PF00294">
    <property type="entry name" value="PfkB"/>
    <property type="match status" value="1"/>
</dbReference>
<dbReference type="RefSeq" id="WP_189446567.1">
    <property type="nucleotide sequence ID" value="NZ_BMXY01000001.1"/>
</dbReference>
<dbReference type="PROSITE" id="PS00584">
    <property type="entry name" value="PFKB_KINASES_2"/>
    <property type="match status" value="1"/>
</dbReference>
<evidence type="ECO:0000256" key="1">
    <source>
        <dbReference type="ARBA" id="ARBA00005380"/>
    </source>
</evidence>
<dbReference type="PANTHER" id="PTHR10584:SF166">
    <property type="entry name" value="RIBOKINASE"/>
    <property type="match status" value="1"/>
</dbReference>
<feature type="binding site" evidence="12">
    <location>
        <begin position="266"/>
        <end position="267"/>
    </location>
    <ligand>
        <name>ATP</name>
        <dbReference type="ChEBI" id="CHEBI:30616"/>
    </ligand>
</feature>
<name>A0ABQ3BPC1_9GAMM</name>
<dbReference type="PANTHER" id="PTHR10584">
    <property type="entry name" value="SUGAR KINASE"/>
    <property type="match status" value="1"/>
</dbReference>
<keyword evidence="6 12" id="KW-0547">Nucleotide-binding</keyword>
<evidence type="ECO:0000313" key="14">
    <source>
        <dbReference type="EMBL" id="GGZ53312.1"/>
    </source>
</evidence>
<feature type="binding site" evidence="12">
    <location>
        <position position="308"/>
    </location>
    <ligand>
        <name>K(+)</name>
        <dbReference type="ChEBI" id="CHEBI:29103"/>
    </ligand>
</feature>
<comment type="similarity">
    <text evidence="1">Belongs to the carbohydrate kinase pfkB family.</text>
</comment>
<comment type="function">
    <text evidence="12">Catalyzes the phosphorylation of ribose at O-5 in a reaction requiring ATP and magnesium. The resulting D-ribose-5-phosphate can then be used either for sythesis of nucleotides, histidine, and tryptophan, or as a component of the pentose phosphate pathway.</text>
</comment>
<evidence type="ECO:0000259" key="13">
    <source>
        <dbReference type="Pfam" id="PF00294"/>
    </source>
</evidence>
<keyword evidence="15" id="KW-1185">Reference proteome</keyword>
<evidence type="ECO:0000256" key="10">
    <source>
        <dbReference type="ARBA" id="ARBA00022958"/>
    </source>
</evidence>
<feature type="binding site" evidence="12">
    <location>
        <begin position="12"/>
        <end position="14"/>
    </location>
    <ligand>
        <name>substrate</name>
    </ligand>
</feature>
<feature type="domain" description="Carbohydrate kinase PfkB" evidence="13">
    <location>
        <begin position="4"/>
        <end position="310"/>
    </location>
</feature>
<evidence type="ECO:0000256" key="3">
    <source>
        <dbReference type="ARBA" id="ARBA00016943"/>
    </source>
</evidence>
<dbReference type="EC" id="2.7.1.15" evidence="2 12"/>
<comment type="caution">
    <text evidence="12">Lacks conserved residue(s) required for the propagation of feature annotation.</text>
</comment>
<dbReference type="InterPro" id="IPR029056">
    <property type="entry name" value="Ribokinase-like"/>
</dbReference>
<keyword evidence="7 12" id="KW-0418">Kinase</keyword>
<keyword evidence="9 12" id="KW-0460">Magnesium</keyword>
<comment type="activity regulation">
    <text evidence="12">Activated by a monovalent cation that binds near, but not in, the active site. The most likely occupant of the site in vivo is potassium. Ion binding induces a conformational change that may alter substrate affinity.</text>
</comment>
<feature type="binding site" evidence="12">
    <location>
        <position position="304"/>
    </location>
    <ligand>
        <name>K(+)</name>
        <dbReference type="ChEBI" id="CHEBI:29103"/>
    </ligand>
</feature>
<keyword evidence="4 12" id="KW-0808">Transferase</keyword>
<dbReference type="InterPro" id="IPR002173">
    <property type="entry name" value="Carboh/pur_kinase_PfkB_CS"/>
</dbReference>
<feature type="binding site" evidence="12">
    <location>
        <position position="182"/>
    </location>
    <ligand>
        <name>ATP</name>
        <dbReference type="ChEBI" id="CHEBI:30616"/>
    </ligand>
</feature>
<comment type="subunit">
    <text evidence="12">Homodimer.</text>
</comment>
<evidence type="ECO:0000256" key="8">
    <source>
        <dbReference type="ARBA" id="ARBA00022840"/>
    </source>
</evidence>
<dbReference type="PRINTS" id="PR00990">
    <property type="entry name" value="RIBOKINASE"/>
</dbReference>
<feature type="active site" description="Proton acceptor" evidence="12">
    <location>
        <position position="267"/>
    </location>
</feature>
<evidence type="ECO:0000256" key="12">
    <source>
        <dbReference type="HAMAP-Rule" id="MF_01987"/>
    </source>
</evidence>
<comment type="similarity">
    <text evidence="12">Belongs to the carbohydrate kinase PfkB family. Ribokinase subfamily.</text>
</comment>
<gene>
    <name evidence="12 14" type="primary">rbsK</name>
    <name evidence="14" type="ORF">GCM10008101_03060</name>
</gene>
<evidence type="ECO:0000256" key="9">
    <source>
        <dbReference type="ARBA" id="ARBA00022842"/>
    </source>
</evidence>
<organism evidence="14 15">
    <name type="scientific">Cognatilysobacter xinjiangensis</name>
    <dbReference type="NCBI Taxonomy" id="546892"/>
    <lineage>
        <taxon>Bacteria</taxon>
        <taxon>Pseudomonadati</taxon>
        <taxon>Pseudomonadota</taxon>
        <taxon>Gammaproteobacteria</taxon>
        <taxon>Lysobacterales</taxon>
        <taxon>Lysobacteraceae</taxon>
        <taxon>Cognatilysobacter</taxon>
    </lineage>
</organism>
<comment type="pathway">
    <text evidence="12">Carbohydrate metabolism; D-ribose degradation; D-ribose 5-phosphate from beta-D-ribopyranose: step 2/2.</text>
</comment>
<keyword evidence="10 12" id="KW-0630">Potassium</keyword>
<dbReference type="InterPro" id="IPR002139">
    <property type="entry name" value="Ribo/fructo_kinase"/>
</dbReference>
<proteinExistence type="inferred from homology"/>
<evidence type="ECO:0000256" key="11">
    <source>
        <dbReference type="ARBA" id="ARBA00023277"/>
    </source>
</evidence>
<evidence type="ECO:0000313" key="15">
    <source>
        <dbReference type="Proteomes" id="UP000643403"/>
    </source>
</evidence>
<feature type="binding site" evidence="12">
    <location>
        <begin position="39"/>
        <end position="43"/>
    </location>
    <ligand>
        <name>substrate</name>
    </ligand>
</feature>
<keyword evidence="5 12" id="KW-0479">Metal-binding</keyword>
<comment type="catalytic activity">
    <reaction evidence="12">
        <text>D-ribose + ATP = D-ribose 5-phosphate + ADP + H(+)</text>
        <dbReference type="Rhea" id="RHEA:13697"/>
        <dbReference type="ChEBI" id="CHEBI:15378"/>
        <dbReference type="ChEBI" id="CHEBI:30616"/>
        <dbReference type="ChEBI" id="CHEBI:47013"/>
        <dbReference type="ChEBI" id="CHEBI:78346"/>
        <dbReference type="ChEBI" id="CHEBI:456216"/>
        <dbReference type="EC" id="2.7.1.15"/>
    </reaction>
</comment>
<evidence type="ECO:0000256" key="5">
    <source>
        <dbReference type="ARBA" id="ARBA00022723"/>
    </source>
</evidence>
<sequence>MGATVVVVGSFNVDHVWTLDALPAPGETRSGAYASGPGGKGFNQAVASARSGVATRFACALGDDAGGQYACALAVADGIDLRDAVADAPTGSAGIFVDANGRNSIVVAPGANDALDAAHVQAAFDGEPPRVVLSQLETPAAGAQAAFAAARAAGALAILNPAPANAAVPASLLDQVDLLTPNETEFAALVRTHLGVALDPNTLAASTDTDLHAHCRRLLPRGSVVVTLGAAGVFISHASDVLRGDGDACYRVPACKVAVVDTTGAGDAFNGALAASLAAAPERPFAAHAAYAVAYAGLSTERPGAALSMPSHADVAARFPDAAGPA</sequence>
<comment type="subcellular location">
    <subcellularLocation>
        <location evidence="12">Cytoplasm</location>
    </subcellularLocation>
</comment>
<evidence type="ECO:0000256" key="7">
    <source>
        <dbReference type="ARBA" id="ARBA00022777"/>
    </source>
</evidence>
<feature type="binding site" evidence="12">
    <location>
        <begin position="227"/>
        <end position="232"/>
    </location>
    <ligand>
        <name>ATP</name>
        <dbReference type="ChEBI" id="CHEBI:30616"/>
    </ligand>
</feature>
<dbReference type="Gene3D" id="3.40.1190.20">
    <property type="match status" value="1"/>
</dbReference>
<dbReference type="Proteomes" id="UP000643403">
    <property type="component" value="Unassembled WGS sequence"/>
</dbReference>
<dbReference type="SUPFAM" id="SSF53613">
    <property type="entry name" value="Ribokinase-like"/>
    <property type="match status" value="1"/>
</dbReference>
<evidence type="ECO:0000256" key="6">
    <source>
        <dbReference type="ARBA" id="ARBA00022741"/>
    </source>
</evidence>
<feature type="binding site" evidence="12">
    <location>
        <position position="267"/>
    </location>
    <ligand>
        <name>substrate</name>
    </ligand>
</feature>
<feature type="binding site" evidence="12">
    <location>
        <position position="137"/>
    </location>
    <ligand>
        <name>substrate</name>
    </ligand>
</feature>
<evidence type="ECO:0000256" key="2">
    <source>
        <dbReference type="ARBA" id="ARBA00012035"/>
    </source>
</evidence>
<dbReference type="InterPro" id="IPR011877">
    <property type="entry name" value="Ribokinase"/>
</dbReference>
<evidence type="ECO:0000256" key="4">
    <source>
        <dbReference type="ARBA" id="ARBA00022679"/>
    </source>
</evidence>
<reference evidence="15" key="1">
    <citation type="journal article" date="2019" name="Int. J. Syst. Evol. Microbiol.">
        <title>The Global Catalogue of Microorganisms (GCM) 10K type strain sequencing project: providing services to taxonomists for standard genome sequencing and annotation.</title>
        <authorList>
            <consortium name="The Broad Institute Genomics Platform"/>
            <consortium name="The Broad Institute Genome Sequencing Center for Infectious Disease"/>
            <person name="Wu L."/>
            <person name="Ma J."/>
        </authorList>
    </citation>
    <scope>NUCLEOTIDE SEQUENCE [LARGE SCALE GENOMIC DNA]</scope>
    <source>
        <strain evidence="15">KCTC 22558</strain>
    </source>
</reference>
<keyword evidence="11 12" id="KW-0119">Carbohydrate metabolism</keyword>
<dbReference type="EMBL" id="BMXY01000001">
    <property type="protein sequence ID" value="GGZ53312.1"/>
    <property type="molecule type" value="Genomic_DNA"/>
</dbReference>
<keyword evidence="8 12" id="KW-0067">ATP-binding</keyword>
<comment type="caution">
    <text evidence="14">The sequence shown here is derived from an EMBL/GenBank/DDBJ whole genome shotgun (WGS) entry which is preliminary data.</text>
</comment>
<feature type="binding site" evidence="12">
    <location>
        <position position="302"/>
    </location>
    <ligand>
        <name>K(+)</name>
        <dbReference type="ChEBI" id="CHEBI:29103"/>
    </ligand>
</feature>
<dbReference type="PROSITE" id="PS00583">
    <property type="entry name" value="PFKB_KINASES_1"/>
    <property type="match status" value="1"/>
</dbReference>
<feature type="binding site" evidence="12">
    <location>
        <position position="299"/>
    </location>
    <ligand>
        <name>K(+)</name>
        <dbReference type="ChEBI" id="CHEBI:29103"/>
    </ligand>
</feature>
<dbReference type="InterPro" id="IPR011611">
    <property type="entry name" value="PfkB_dom"/>
</dbReference>
<comment type="cofactor">
    <cofactor evidence="12">
        <name>Mg(2+)</name>
        <dbReference type="ChEBI" id="CHEBI:18420"/>
    </cofactor>
    <text evidence="12">Requires a divalent cation, most likely magnesium in vivo, as an electrophilic catalyst to aid phosphoryl group transfer. It is the chelate of the metal and the nucleotide that is the actual substrate.</text>
</comment>
<protein>
    <recommendedName>
        <fullName evidence="3 12">Ribokinase</fullName>
        <shortName evidence="12">RK</shortName>
        <ecNumber evidence="2 12">2.7.1.15</ecNumber>
    </recommendedName>
</protein>
<feature type="binding site" evidence="12">
    <location>
        <position position="261"/>
    </location>
    <ligand>
        <name>K(+)</name>
        <dbReference type="ChEBI" id="CHEBI:29103"/>
    </ligand>
</feature>
<keyword evidence="12" id="KW-0963">Cytoplasm</keyword>
<feature type="binding site" evidence="12">
    <location>
        <position position="263"/>
    </location>
    <ligand>
        <name>K(+)</name>
        <dbReference type="ChEBI" id="CHEBI:29103"/>
    </ligand>
</feature>
<accession>A0ABQ3BPC1</accession>